<sequence length="285" mass="32653">MNETIRQLTEDDLQALQAMDTGIDDDYVIRVFDRISTGPNRLFGLFHDGRLASIGGYTIFAGSYAMLGRMRSDVRFRGQSLSSKLMAHVRDAALDHPGIRFVGANTQEFNLPAQRVLEKIGLSRQAELFSAIATNVETFENGSAPWQKIASDKEKMRWLEAVYIRSGRVFPYECYYPFPASPDLFSGQALAQWDFYENPDGDRIVITKHDVKKFDYLHTLYPWDDLFEQPGLWETLHAPLENIRRGSEEGAFVWMDLTRKQTAKLPKGHPFELPSPWFLYGTDIQ</sequence>
<feature type="domain" description="N-acetyltransferase" evidence="1">
    <location>
        <begin position="3"/>
        <end position="151"/>
    </location>
</feature>
<dbReference type="STRING" id="200991.AUC31_05810"/>
<dbReference type="EMBL" id="CP013659">
    <property type="protein sequence ID" value="ALS74767.1"/>
    <property type="molecule type" value="Genomic_DNA"/>
</dbReference>
<keyword evidence="3" id="KW-1185">Reference proteome</keyword>
<accession>A0A0U2XDA7</accession>
<dbReference type="PROSITE" id="PS51186">
    <property type="entry name" value="GNAT"/>
    <property type="match status" value="1"/>
</dbReference>
<dbReference type="GO" id="GO:0016747">
    <property type="term" value="F:acyltransferase activity, transferring groups other than amino-acyl groups"/>
    <property type="evidence" value="ECO:0007669"/>
    <property type="project" value="InterPro"/>
</dbReference>
<dbReference type="AlphaFoldDB" id="A0A0U2XDA7"/>
<organism evidence="2 3">
    <name type="scientific">Planococcus rifietoensis</name>
    <dbReference type="NCBI Taxonomy" id="200991"/>
    <lineage>
        <taxon>Bacteria</taxon>
        <taxon>Bacillati</taxon>
        <taxon>Bacillota</taxon>
        <taxon>Bacilli</taxon>
        <taxon>Bacillales</taxon>
        <taxon>Caryophanaceae</taxon>
        <taxon>Planococcus</taxon>
    </lineage>
</organism>
<evidence type="ECO:0000259" key="1">
    <source>
        <dbReference type="PROSITE" id="PS51186"/>
    </source>
</evidence>
<dbReference type="SUPFAM" id="SSF55729">
    <property type="entry name" value="Acyl-CoA N-acyltransferases (Nat)"/>
    <property type="match status" value="1"/>
</dbReference>
<reference evidence="2" key="1">
    <citation type="submission" date="2016-01" db="EMBL/GenBank/DDBJ databases">
        <title>Complete genome of Planococcus rifietoensis type strain M8.</title>
        <authorList>
            <person name="See-Too W.S."/>
        </authorList>
    </citation>
    <scope>NUCLEOTIDE SEQUENCE [LARGE SCALE GENOMIC DNA]</scope>
    <source>
        <strain evidence="2">M8</strain>
    </source>
</reference>
<proteinExistence type="predicted"/>
<dbReference type="Gene3D" id="3.40.630.30">
    <property type="match status" value="1"/>
</dbReference>
<dbReference type="Proteomes" id="UP000067683">
    <property type="component" value="Chromosome"/>
</dbReference>
<gene>
    <name evidence="2" type="ORF">AUC31_05810</name>
</gene>
<dbReference type="KEGG" id="prt:AUC31_05810"/>
<dbReference type="OrthoDB" id="2423856at2"/>
<dbReference type="InterPro" id="IPR016181">
    <property type="entry name" value="Acyl_CoA_acyltransferase"/>
</dbReference>
<evidence type="ECO:0000313" key="3">
    <source>
        <dbReference type="Proteomes" id="UP000067683"/>
    </source>
</evidence>
<dbReference type="InterPro" id="IPR000182">
    <property type="entry name" value="GNAT_dom"/>
</dbReference>
<dbReference type="Pfam" id="PF00583">
    <property type="entry name" value="Acetyltransf_1"/>
    <property type="match status" value="1"/>
</dbReference>
<evidence type="ECO:0000313" key="2">
    <source>
        <dbReference type="EMBL" id="ALS74767.1"/>
    </source>
</evidence>
<dbReference type="RefSeq" id="WP_058381474.1">
    <property type="nucleotide sequence ID" value="NZ_CP013659.2"/>
</dbReference>
<protein>
    <submittedName>
        <fullName evidence="2">GCN5 family acetyltransferase</fullName>
    </submittedName>
</protein>
<name>A0A0U2XDA7_9BACL</name>